<dbReference type="Proteomes" id="UP001257277">
    <property type="component" value="Unassembled WGS sequence"/>
</dbReference>
<evidence type="ECO:0000256" key="4">
    <source>
        <dbReference type="ARBA" id="ARBA00022884"/>
    </source>
</evidence>
<organism evidence="5 6">
    <name type="scientific">Asprobacillus argus</name>
    <dbReference type="NCBI Taxonomy" id="3076534"/>
    <lineage>
        <taxon>Bacteria</taxon>
        <taxon>Pseudomonadati</taxon>
        <taxon>Bacteroidota</taxon>
        <taxon>Flavobacteriia</taxon>
        <taxon>Flavobacteriales</taxon>
        <taxon>Flavobacteriaceae</taxon>
        <taxon>Asprobacillus</taxon>
    </lineage>
</organism>
<evidence type="ECO:0000313" key="5">
    <source>
        <dbReference type="EMBL" id="MDT7830865.1"/>
    </source>
</evidence>
<name>A0ABU3LB12_9FLAO</name>
<reference evidence="5 6" key="1">
    <citation type="submission" date="2023-09" db="EMBL/GenBank/DDBJ databases">
        <title>Novel taxa isolated from Blanes Bay.</title>
        <authorList>
            <person name="Rey-Velasco X."/>
            <person name="Lucena T."/>
        </authorList>
    </citation>
    <scope>NUCLEOTIDE SEQUENCE [LARGE SCALE GENOMIC DNA]</scope>
    <source>
        <strain evidence="5 6">S356</strain>
    </source>
</reference>
<comment type="caution">
    <text evidence="5">The sequence shown here is derived from an EMBL/GenBank/DDBJ whole genome shotgun (WGS) entry which is preliminary data.</text>
</comment>
<accession>A0ABU3LB12</accession>
<evidence type="ECO:0000256" key="3">
    <source>
        <dbReference type="ARBA" id="ARBA00022691"/>
    </source>
</evidence>
<keyword evidence="3" id="KW-0949">S-adenosyl-L-methionine</keyword>
<evidence type="ECO:0000256" key="1">
    <source>
        <dbReference type="ARBA" id="ARBA00022603"/>
    </source>
</evidence>
<dbReference type="Pfam" id="PF00398">
    <property type="entry name" value="RrnaAD"/>
    <property type="match status" value="1"/>
</dbReference>
<protein>
    <submittedName>
        <fullName evidence="5">rRNA adenine N-6-methyltransferase family protein</fullName>
    </submittedName>
</protein>
<keyword evidence="2" id="KW-0808">Transferase</keyword>
<dbReference type="Gene3D" id="3.40.50.150">
    <property type="entry name" value="Vaccinia Virus protein VP39"/>
    <property type="match status" value="1"/>
</dbReference>
<evidence type="ECO:0000256" key="2">
    <source>
        <dbReference type="ARBA" id="ARBA00022679"/>
    </source>
</evidence>
<keyword evidence="1" id="KW-0489">Methyltransferase</keyword>
<keyword evidence="6" id="KW-1185">Reference proteome</keyword>
<sequence>MSNRLKFFRVAVKNLKTSGSITPSSRFLAKKMLSDIDFTKADVLVELGPGNGAITKKILSKMHKEAVLVCFEINDVFYQQLRNIDHPQLVVLNESAENVIEALGKLGHSKSCHIISSLPLSIIPDGISDKILHNSFSSLEINGTFIQYQYSLTYFKKLKKVFKESISLGFEVLNVPPAFIYKCKKVN</sequence>
<dbReference type="EMBL" id="JAVTTO010000001">
    <property type="protein sequence ID" value="MDT7830865.1"/>
    <property type="molecule type" value="Genomic_DNA"/>
</dbReference>
<gene>
    <name evidence="5" type="ORF">RQM59_00650</name>
</gene>
<dbReference type="SUPFAM" id="SSF53335">
    <property type="entry name" value="S-adenosyl-L-methionine-dependent methyltransferases"/>
    <property type="match status" value="1"/>
</dbReference>
<proteinExistence type="predicted"/>
<dbReference type="RefSeq" id="WP_349240123.1">
    <property type="nucleotide sequence ID" value="NZ_JAVTTO010000001.1"/>
</dbReference>
<keyword evidence="4" id="KW-0694">RNA-binding</keyword>
<dbReference type="InterPro" id="IPR001737">
    <property type="entry name" value="KsgA/Erm"/>
</dbReference>
<dbReference type="InterPro" id="IPR029063">
    <property type="entry name" value="SAM-dependent_MTases_sf"/>
</dbReference>
<evidence type="ECO:0000313" key="6">
    <source>
        <dbReference type="Proteomes" id="UP001257277"/>
    </source>
</evidence>